<dbReference type="RefSeq" id="WP_113952944.1">
    <property type="nucleotide sequence ID" value="NZ_QNRT01000001.1"/>
</dbReference>
<sequence length="341" mass="37860">MSVPLFKTVRPTSLPQPNRFGETPLNCAPTIRLQNGAMAVPQQFLKVERTLENLENVLAEISLPKDYLLFAGQDSGLLFIVVGVLGVENYPRQGVASNEPKIVYGRRWLIEPSTPTSEIVQTALLAVKKAREHELRELFVVRAVAGAKATPFNCHQDLPLMAGNSDVLKSAKQRLDGPDALKDLLSRVSIDGCQIELSEIAAISSAYVLSIILVSGSPTSHFNDLMGRQITFVCQNLELDHVLHSVFNACLAESDRWLEEHLRFLGFARFSQNLSPIAIAEFSSRTRRVRATNKEFVDEFSDMSYQVDSAKAPRFNLGELGKKQRCVVDSFTGLQGYLPKE</sequence>
<dbReference type="AlphaFoldDB" id="A0A395JSC7"/>
<evidence type="ECO:0000313" key="2">
    <source>
        <dbReference type="Proteomes" id="UP000253083"/>
    </source>
</evidence>
<organism evidence="1 2">
    <name type="scientific">Arenicella xantha</name>
    <dbReference type="NCBI Taxonomy" id="644221"/>
    <lineage>
        <taxon>Bacteria</taxon>
        <taxon>Pseudomonadati</taxon>
        <taxon>Pseudomonadota</taxon>
        <taxon>Gammaproteobacteria</taxon>
        <taxon>Arenicellales</taxon>
        <taxon>Arenicellaceae</taxon>
        <taxon>Arenicella</taxon>
    </lineage>
</organism>
<reference evidence="1 2" key="1">
    <citation type="submission" date="2018-06" db="EMBL/GenBank/DDBJ databases">
        <title>Genomic Encyclopedia of Type Strains, Phase IV (KMG-IV): sequencing the most valuable type-strain genomes for metagenomic binning, comparative biology and taxonomic classification.</title>
        <authorList>
            <person name="Goeker M."/>
        </authorList>
    </citation>
    <scope>NUCLEOTIDE SEQUENCE [LARGE SCALE GENOMIC DNA]</scope>
    <source>
        <strain evidence="1 2">DSM 24032</strain>
    </source>
</reference>
<dbReference type="InParanoid" id="A0A395JSC7"/>
<comment type="caution">
    <text evidence="1">The sequence shown here is derived from an EMBL/GenBank/DDBJ whole genome shotgun (WGS) entry which is preliminary data.</text>
</comment>
<proteinExistence type="predicted"/>
<name>A0A395JSC7_9GAMM</name>
<dbReference type="Proteomes" id="UP000253083">
    <property type="component" value="Unassembled WGS sequence"/>
</dbReference>
<dbReference type="OrthoDB" id="8582784at2"/>
<gene>
    <name evidence="1" type="ORF">DFR28_101752</name>
</gene>
<dbReference type="EMBL" id="QNRT01000001">
    <property type="protein sequence ID" value="RBP53366.1"/>
    <property type="molecule type" value="Genomic_DNA"/>
</dbReference>
<keyword evidence="2" id="KW-1185">Reference proteome</keyword>
<accession>A0A395JSC7</accession>
<evidence type="ECO:0000313" key="1">
    <source>
        <dbReference type="EMBL" id="RBP53366.1"/>
    </source>
</evidence>
<protein>
    <submittedName>
        <fullName evidence="1">Uncharacterized protein</fullName>
    </submittedName>
</protein>